<organism evidence="2 3">
    <name type="scientific">Flavobacterium zepuense</name>
    <dbReference type="NCBI Taxonomy" id="2593302"/>
    <lineage>
        <taxon>Bacteria</taxon>
        <taxon>Pseudomonadati</taxon>
        <taxon>Bacteroidota</taxon>
        <taxon>Flavobacteriia</taxon>
        <taxon>Flavobacteriales</taxon>
        <taxon>Flavobacteriaceae</taxon>
        <taxon>Flavobacterium</taxon>
    </lineage>
</organism>
<dbReference type="Proteomes" id="UP000320643">
    <property type="component" value="Unassembled WGS sequence"/>
</dbReference>
<evidence type="ECO:0000256" key="1">
    <source>
        <dbReference type="SAM" id="MobiDB-lite"/>
    </source>
</evidence>
<reference evidence="2 3" key="1">
    <citation type="submission" date="2019-07" db="EMBL/GenBank/DDBJ databases">
        <title>Flavobacterium sp. nov., isolated from glacier ice.</title>
        <authorList>
            <person name="Liu Q."/>
            <person name="Xin Y.-H."/>
        </authorList>
    </citation>
    <scope>NUCLEOTIDE SEQUENCE [LARGE SCALE GENOMIC DNA]</scope>
    <source>
        <strain evidence="2 3">ZT4R6</strain>
    </source>
</reference>
<feature type="compositionally biased region" description="Basic and acidic residues" evidence="1">
    <location>
        <begin position="153"/>
        <end position="168"/>
    </location>
</feature>
<gene>
    <name evidence="2" type="ORF">FMM05_18170</name>
</gene>
<feature type="compositionally biased region" description="Basic and acidic residues" evidence="1">
    <location>
        <begin position="177"/>
        <end position="198"/>
    </location>
</feature>
<evidence type="ECO:0000313" key="2">
    <source>
        <dbReference type="EMBL" id="TRW22430.1"/>
    </source>
</evidence>
<protein>
    <submittedName>
        <fullName evidence="2">Uncharacterized protein</fullName>
    </submittedName>
</protein>
<proteinExistence type="predicted"/>
<accession>A0A552UWA6</accession>
<dbReference type="RefSeq" id="WP_143374846.1">
    <property type="nucleotide sequence ID" value="NZ_VJVZ01000013.1"/>
</dbReference>
<dbReference type="EMBL" id="VJVZ01000013">
    <property type="protein sequence ID" value="TRW22430.1"/>
    <property type="molecule type" value="Genomic_DNA"/>
</dbReference>
<comment type="caution">
    <text evidence="2">The sequence shown here is derived from an EMBL/GenBank/DDBJ whole genome shotgun (WGS) entry which is preliminary data.</text>
</comment>
<feature type="compositionally biased region" description="Basic and acidic residues" evidence="1">
    <location>
        <begin position="231"/>
        <end position="278"/>
    </location>
</feature>
<dbReference type="AlphaFoldDB" id="A0A552UWA6"/>
<feature type="region of interest" description="Disordered" evidence="1">
    <location>
        <begin position="76"/>
        <end position="312"/>
    </location>
</feature>
<feature type="compositionally biased region" description="Basic and acidic residues" evidence="1">
    <location>
        <begin position="336"/>
        <end position="345"/>
    </location>
</feature>
<feature type="compositionally biased region" description="Basic and acidic residues" evidence="1">
    <location>
        <begin position="420"/>
        <end position="441"/>
    </location>
</feature>
<keyword evidence="3" id="KW-1185">Reference proteome</keyword>
<feature type="compositionally biased region" description="Basic and acidic residues" evidence="1">
    <location>
        <begin position="389"/>
        <end position="405"/>
    </location>
</feature>
<dbReference type="OrthoDB" id="1100725at2"/>
<feature type="region of interest" description="Disordered" evidence="1">
    <location>
        <begin position="326"/>
        <end position="345"/>
    </location>
</feature>
<feature type="compositionally biased region" description="Basic and acidic residues" evidence="1">
    <location>
        <begin position="122"/>
        <end position="137"/>
    </location>
</feature>
<feature type="compositionally biased region" description="Basic and acidic residues" evidence="1">
    <location>
        <begin position="76"/>
        <end position="113"/>
    </location>
</feature>
<evidence type="ECO:0000313" key="3">
    <source>
        <dbReference type="Proteomes" id="UP000320643"/>
    </source>
</evidence>
<name>A0A552UWA6_9FLAO</name>
<feature type="compositionally biased region" description="Basic and acidic residues" evidence="1">
    <location>
        <begin position="350"/>
        <end position="362"/>
    </location>
</feature>
<feature type="compositionally biased region" description="Basic and acidic residues" evidence="1">
    <location>
        <begin position="299"/>
        <end position="312"/>
    </location>
</feature>
<sequence>MKKRLEADLISIAHRILKLKDRAEIDQLQQETLRLYEKLSVLKFVEDNFKGATPTIGHASALFKLDEVYGLDEAELVKPEPGELDKEADQKAAERKEKQEAKKAEQSEDKENESGEGVDTDTDGKQPVAEEEKKEAPEAAATVPAEEESEVADDAKADDAPKQDKENESGEGVNTDTEGKQPVAEDEKKDTPEAKETVPADEENEVAEADIENDTTEEGEPKPEEEEKPEVEEPKETPQVEEPKEEPKSEAKAEEPQTEEPEVKVQVEKPAEDVKAEEASAAAVYEKEHESTPEEEEKAADAEIKTIEPDANTKVEDNKIGFEFAFERPAAPETPAKQKEISFEDFHDYKEPEFVKKGDDAPKPAADASDWRNWEPNKAATPEAPKAPEQPKKEEPVSDWRDWEPSKSNTPEPAAPQAPKAEEKDWRDWEPTPSAPKEEPKPAAAPKAFNDGFVKAISLGLNDRIAFEKNLFGGSSDDLNRVVSQLNTLNTYQEAKDFIDDLVKPDYNNWKGKEEYEERFMVLVEKRFS</sequence>
<feature type="compositionally biased region" description="Acidic residues" evidence="1">
    <location>
        <begin position="199"/>
        <end position="230"/>
    </location>
</feature>
<feature type="region of interest" description="Disordered" evidence="1">
    <location>
        <begin position="350"/>
        <end position="447"/>
    </location>
</feature>